<keyword evidence="2" id="KW-0808">Transferase</keyword>
<dbReference type="Pfam" id="PF13649">
    <property type="entry name" value="Methyltransf_25"/>
    <property type="match status" value="1"/>
</dbReference>
<dbReference type="Gene3D" id="3.40.50.150">
    <property type="entry name" value="Vaccinia Virus protein VP39"/>
    <property type="match status" value="1"/>
</dbReference>
<sequence>MSDAEPELTEAQRVEALWSRVPYHQYARVVAPAAAHLVDAADVTADDSVLDVACGTGNVAITAARRGADVTGIDLNGDMLEWAQENADLIDAEIAFERGDATDLPVGGGYDVVLSSFGHHLTSDPVTATEELVRAADPGGTVAYTAYALDGVVGDAYDALADYHPRGDDVVKPFYWGDAEFVENRFADLFEDLEFDRGEVHMHGLSPTHMVEHTLDISGAIRTPFEQATDQDALYDEWVDVASDYFADNVYTIEYLLVRGTV</sequence>
<dbReference type="PANTHER" id="PTHR43591:SF24">
    <property type="entry name" value="2-METHOXY-6-POLYPRENYL-1,4-BENZOQUINOL METHYLASE, MITOCHONDRIAL"/>
    <property type="match status" value="1"/>
</dbReference>
<dbReference type="InterPro" id="IPR041698">
    <property type="entry name" value="Methyltransf_25"/>
</dbReference>
<name>A0A7J9SG12_9EURY</name>
<dbReference type="SUPFAM" id="SSF53335">
    <property type="entry name" value="S-adenosyl-L-methionine-dependent methyltransferases"/>
    <property type="match status" value="1"/>
</dbReference>
<keyword evidence="3" id="KW-1185">Reference proteome</keyword>
<dbReference type="EMBL" id="JACKXD010000001">
    <property type="protein sequence ID" value="MBB6644917.1"/>
    <property type="molecule type" value="Genomic_DNA"/>
</dbReference>
<organism evidence="2 3">
    <name type="scientific">Halobellus ruber</name>
    <dbReference type="NCBI Taxonomy" id="2761102"/>
    <lineage>
        <taxon>Archaea</taxon>
        <taxon>Methanobacteriati</taxon>
        <taxon>Methanobacteriota</taxon>
        <taxon>Stenosarchaea group</taxon>
        <taxon>Halobacteria</taxon>
        <taxon>Halobacteriales</taxon>
        <taxon>Haloferacaceae</taxon>
        <taxon>Halobellus</taxon>
    </lineage>
</organism>
<dbReference type="CDD" id="cd02440">
    <property type="entry name" value="AdoMet_MTases"/>
    <property type="match status" value="1"/>
</dbReference>
<dbReference type="RefSeq" id="WP_185191300.1">
    <property type="nucleotide sequence ID" value="NZ_JACKXD010000001.1"/>
</dbReference>
<keyword evidence="2" id="KW-0489">Methyltransferase</keyword>
<evidence type="ECO:0000313" key="3">
    <source>
        <dbReference type="Proteomes" id="UP000546257"/>
    </source>
</evidence>
<dbReference type="Proteomes" id="UP000546257">
    <property type="component" value="Unassembled WGS sequence"/>
</dbReference>
<comment type="caution">
    <text evidence="2">The sequence shown here is derived from an EMBL/GenBank/DDBJ whole genome shotgun (WGS) entry which is preliminary data.</text>
</comment>
<evidence type="ECO:0000259" key="1">
    <source>
        <dbReference type="Pfam" id="PF13649"/>
    </source>
</evidence>
<accession>A0A7J9SG12</accession>
<feature type="domain" description="Methyltransferase" evidence="1">
    <location>
        <begin position="49"/>
        <end position="140"/>
    </location>
</feature>
<dbReference type="PANTHER" id="PTHR43591">
    <property type="entry name" value="METHYLTRANSFERASE"/>
    <property type="match status" value="1"/>
</dbReference>
<dbReference type="AlphaFoldDB" id="A0A7J9SG12"/>
<dbReference type="GO" id="GO:0008168">
    <property type="term" value="F:methyltransferase activity"/>
    <property type="evidence" value="ECO:0007669"/>
    <property type="project" value="UniProtKB-KW"/>
</dbReference>
<dbReference type="InterPro" id="IPR029063">
    <property type="entry name" value="SAM-dependent_MTases_sf"/>
</dbReference>
<evidence type="ECO:0000313" key="2">
    <source>
        <dbReference type="EMBL" id="MBB6644917.1"/>
    </source>
</evidence>
<dbReference type="GO" id="GO:0032259">
    <property type="term" value="P:methylation"/>
    <property type="evidence" value="ECO:0007669"/>
    <property type="project" value="UniProtKB-KW"/>
</dbReference>
<gene>
    <name evidence="2" type="ORF">H5V44_01135</name>
</gene>
<reference evidence="2 3" key="1">
    <citation type="submission" date="2020-08" db="EMBL/GenBank/DDBJ databases">
        <authorList>
            <person name="Seo M.-J."/>
        </authorList>
    </citation>
    <scope>NUCLEOTIDE SEQUENCE [LARGE SCALE GENOMIC DNA]</scope>
    <source>
        <strain evidence="2 3">MBLA0160</strain>
    </source>
</reference>
<protein>
    <submittedName>
        <fullName evidence="2">Methyltransferase domain-containing protein</fullName>
    </submittedName>
</protein>
<proteinExistence type="predicted"/>